<dbReference type="AlphaFoldDB" id="X1DUA6"/>
<comment type="caution">
    <text evidence="1">The sequence shown here is derived from an EMBL/GenBank/DDBJ whole genome shotgun (WGS) entry which is preliminary data.</text>
</comment>
<proteinExistence type="predicted"/>
<evidence type="ECO:0000313" key="1">
    <source>
        <dbReference type="EMBL" id="GAH11830.1"/>
    </source>
</evidence>
<accession>X1DUA6</accession>
<evidence type="ECO:0008006" key="2">
    <source>
        <dbReference type="Google" id="ProtNLM"/>
    </source>
</evidence>
<dbReference type="EMBL" id="BART01031203">
    <property type="protein sequence ID" value="GAH11830.1"/>
    <property type="molecule type" value="Genomic_DNA"/>
</dbReference>
<feature type="non-terminal residue" evidence="1">
    <location>
        <position position="84"/>
    </location>
</feature>
<organism evidence="1">
    <name type="scientific">marine sediment metagenome</name>
    <dbReference type="NCBI Taxonomy" id="412755"/>
    <lineage>
        <taxon>unclassified sequences</taxon>
        <taxon>metagenomes</taxon>
        <taxon>ecological metagenomes</taxon>
    </lineage>
</organism>
<reference evidence="1" key="1">
    <citation type="journal article" date="2014" name="Front. Microbiol.">
        <title>High frequency of phylogenetically diverse reductive dehalogenase-homologous genes in deep subseafloor sedimentary metagenomes.</title>
        <authorList>
            <person name="Kawai M."/>
            <person name="Futagami T."/>
            <person name="Toyoda A."/>
            <person name="Takaki Y."/>
            <person name="Nishi S."/>
            <person name="Hori S."/>
            <person name="Arai W."/>
            <person name="Tsubouchi T."/>
            <person name="Morono Y."/>
            <person name="Uchiyama I."/>
            <person name="Ito T."/>
            <person name="Fujiyama A."/>
            <person name="Inagaki F."/>
            <person name="Takami H."/>
        </authorList>
    </citation>
    <scope>NUCLEOTIDE SEQUENCE</scope>
    <source>
        <strain evidence="1">Expedition CK06-06</strain>
    </source>
</reference>
<gene>
    <name evidence="1" type="ORF">S01H4_54255</name>
</gene>
<sequence length="84" mass="10063">MKIYFNYELIYNPWGGVAHFLTNLTELLKEKGYKIALKWEKKIDLIFILSNTINLERKIFKYKKKSPDTKVLHRINITDICKNT</sequence>
<name>X1DUA6_9ZZZZ</name>
<protein>
    <recommendedName>
        <fullName evidence="2">Glycosyltransferase subfamily 4-like N-terminal domain-containing protein</fullName>
    </recommendedName>
</protein>